<proteinExistence type="predicted"/>
<reference evidence="3" key="1">
    <citation type="submission" date="2019-01" db="EMBL/GenBank/DDBJ databases">
        <title>Gri0909 isolated from a small marine red alga.</title>
        <authorList>
            <person name="Kim J."/>
            <person name="Jeong S.E."/>
            <person name="Jeon C.O."/>
        </authorList>
    </citation>
    <scope>NUCLEOTIDE SEQUENCE [LARGE SCALE GENOMIC DNA]</scope>
    <source>
        <strain evidence="3">Gri0909</strain>
    </source>
</reference>
<evidence type="ECO:0000313" key="2">
    <source>
        <dbReference type="EMBL" id="RVU39117.1"/>
    </source>
</evidence>
<sequence length="71" mass="8180">MDEDLAMRLADMEARLAHFERLSEDLSDIVARQAKDIDRLKQQVSALSSRVLDMQQDWRPGASDDKPPPHY</sequence>
<dbReference type="RefSeq" id="WP_127764489.1">
    <property type="nucleotide sequence ID" value="NZ_SADE01000001.1"/>
</dbReference>
<name>A0A437QX58_9PROT</name>
<dbReference type="PANTHER" id="PTHR36508">
    <property type="entry name" value="PROTEIN SLYX"/>
    <property type="match status" value="1"/>
</dbReference>
<dbReference type="InterPro" id="IPR007236">
    <property type="entry name" value="SlyX"/>
</dbReference>
<dbReference type="PANTHER" id="PTHR36508:SF1">
    <property type="entry name" value="PROTEIN SLYX"/>
    <property type="match status" value="1"/>
</dbReference>
<dbReference type="AlphaFoldDB" id="A0A437QX58"/>
<keyword evidence="3" id="KW-1185">Reference proteome</keyword>
<organism evidence="2 3">
    <name type="scientific">Hwanghaeella grinnelliae</name>
    <dbReference type="NCBI Taxonomy" id="2500179"/>
    <lineage>
        <taxon>Bacteria</taxon>
        <taxon>Pseudomonadati</taxon>
        <taxon>Pseudomonadota</taxon>
        <taxon>Alphaproteobacteria</taxon>
        <taxon>Rhodospirillales</taxon>
        <taxon>Rhodospirillaceae</taxon>
        <taxon>Hwanghaeella</taxon>
    </lineage>
</organism>
<gene>
    <name evidence="2" type="ORF">EOI86_07635</name>
</gene>
<comment type="caution">
    <text evidence="2">The sequence shown here is derived from an EMBL/GenBank/DDBJ whole genome shotgun (WGS) entry which is preliminary data.</text>
</comment>
<keyword evidence="1" id="KW-0175">Coiled coil</keyword>
<dbReference type="Proteomes" id="UP000287447">
    <property type="component" value="Unassembled WGS sequence"/>
</dbReference>
<accession>A0A437QX58</accession>
<dbReference type="EMBL" id="SADE01000001">
    <property type="protein sequence ID" value="RVU39117.1"/>
    <property type="molecule type" value="Genomic_DNA"/>
</dbReference>
<evidence type="ECO:0000313" key="3">
    <source>
        <dbReference type="Proteomes" id="UP000287447"/>
    </source>
</evidence>
<dbReference type="Gene3D" id="1.20.5.300">
    <property type="match status" value="1"/>
</dbReference>
<feature type="coiled-coil region" evidence="1">
    <location>
        <begin position="23"/>
        <end position="57"/>
    </location>
</feature>
<evidence type="ECO:0000256" key="1">
    <source>
        <dbReference type="SAM" id="Coils"/>
    </source>
</evidence>
<protein>
    <submittedName>
        <fullName evidence="2">SlyX family protein</fullName>
    </submittedName>
</protein>
<dbReference type="OrthoDB" id="7306611at2"/>
<dbReference type="Pfam" id="PF04102">
    <property type="entry name" value="SlyX"/>
    <property type="match status" value="1"/>
</dbReference>